<dbReference type="InterPro" id="IPR000086">
    <property type="entry name" value="NUDIX_hydrolase_dom"/>
</dbReference>
<dbReference type="SUPFAM" id="SSF55811">
    <property type="entry name" value="Nudix"/>
    <property type="match status" value="1"/>
</dbReference>
<keyword evidence="1" id="KW-0378">Hydrolase</keyword>
<dbReference type="GO" id="GO:0019693">
    <property type="term" value="P:ribose phosphate metabolic process"/>
    <property type="evidence" value="ECO:0007669"/>
    <property type="project" value="TreeGrafter"/>
</dbReference>
<proteinExistence type="predicted"/>
<dbReference type="Proteomes" id="UP000256727">
    <property type="component" value="Unassembled WGS sequence"/>
</dbReference>
<dbReference type="RefSeq" id="WP_115931539.1">
    <property type="nucleotide sequence ID" value="NZ_QREH01000001.1"/>
</dbReference>
<reference evidence="3 4" key="1">
    <citation type="submission" date="2018-07" db="EMBL/GenBank/DDBJ databases">
        <title>Sequencing the genomes of 1000 actinobacteria strains.</title>
        <authorList>
            <person name="Klenk H.-P."/>
        </authorList>
    </citation>
    <scope>NUCLEOTIDE SEQUENCE [LARGE SCALE GENOMIC DNA]</scope>
    <source>
        <strain evidence="3 4">DSM 14442</strain>
    </source>
</reference>
<evidence type="ECO:0000256" key="1">
    <source>
        <dbReference type="ARBA" id="ARBA00022801"/>
    </source>
</evidence>
<dbReference type="InterPro" id="IPR015797">
    <property type="entry name" value="NUDIX_hydrolase-like_dom_sf"/>
</dbReference>
<accession>A0A3D9LD88</accession>
<keyword evidence="4" id="KW-1185">Reference proteome</keyword>
<dbReference type="OrthoDB" id="9806150at2"/>
<dbReference type="Gene3D" id="3.90.79.10">
    <property type="entry name" value="Nucleoside Triphosphate Pyrophosphohydrolase"/>
    <property type="match status" value="1"/>
</dbReference>
<evidence type="ECO:0000313" key="4">
    <source>
        <dbReference type="Proteomes" id="UP000256727"/>
    </source>
</evidence>
<dbReference type="Pfam" id="PF00293">
    <property type="entry name" value="NUDIX"/>
    <property type="match status" value="1"/>
</dbReference>
<dbReference type="GO" id="GO:0016787">
    <property type="term" value="F:hydrolase activity"/>
    <property type="evidence" value="ECO:0007669"/>
    <property type="project" value="UniProtKB-KW"/>
</dbReference>
<gene>
    <name evidence="3" type="ORF">C8E99_1225</name>
</gene>
<dbReference type="PANTHER" id="PTHR11839:SF31">
    <property type="entry name" value="ADP-RIBOSE PYROPHOSPHATASE"/>
    <property type="match status" value="1"/>
</dbReference>
<dbReference type="PANTHER" id="PTHR11839">
    <property type="entry name" value="UDP/ADP-SUGAR PYROPHOSPHATASE"/>
    <property type="match status" value="1"/>
</dbReference>
<dbReference type="AlphaFoldDB" id="A0A3D9LD88"/>
<comment type="caution">
    <text evidence="3">The sequence shown here is derived from an EMBL/GenBank/DDBJ whole genome shotgun (WGS) entry which is preliminary data.</text>
</comment>
<evidence type="ECO:0000259" key="2">
    <source>
        <dbReference type="PROSITE" id="PS51462"/>
    </source>
</evidence>
<dbReference type="EMBL" id="QREH01000001">
    <property type="protein sequence ID" value="REE03417.1"/>
    <property type="molecule type" value="Genomic_DNA"/>
</dbReference>
<dbReference type="PROSITE" id="PS51462">
    <property type="entry name" value="NUDIX"/>
    <property type="match status" value="1"/>
</dbReference>
<sequence length="239" mass="25816">MTHLTPPLAPYTEHDGGPLADVPAVRPAVHTETAFAGAVWDVTREAFLMVPSDAAGEGAGGPDVDHPDLLVREFIRHPGAVAVVALDDQDRVRMIRQYRHPVGEELWEIPAGLLDVPGEHLVEAARRELAEEADLRADRWDVLADFYTTPGSSSEGIRVFLARDLSPVPVGERHERTGEEAGMPLAWVPVTEAVQAVLAGRLRNPSSVVGLLALVAHREGGYADLRPADAPWHGRPVST</sequence>
<dbReference type="CDD" id="cd24158">
    <property type="entry name" value="NUDIX_ADPRase_Rv1700"/>
    <property type="match status" value="1"/>
</dbReference>
<evidence type="ECO:0000313" key="3">
    <source>
        <dbReference type="EMBL" id="REE03417.1"/>
    </source>
</evidence>
<organism evidence="3 4">
    <name type="scientific">Citricoccus muralis</name>
    <dbReference type="NCBI Taxonomy" id="169134"/>
    <lineage>
        <taxon>Bacteria</taxon>
        <taxon>Bacillati</taxon>
        <taxon>Actinomycetota</taxon>
        <taxon>Actinomycetes</taxon>
        <taxon>Micrococcales</taxon>
        <taxon>Micrococcaceae</taxon>
        <taxon>Citricoccus</taxon>
    </lineage>
</organism>
<dbReference type="GO" id="GO:0006753">
    <property type="term" value="P:nucleoside phosphate metabolic process"/>
    <property type="evidence" value="ECO:0007669"/>
    <property type="project" value="TreeGrafter"/>
</dbReference>
<name>A0A3D9LD88_9MICC</name>
<dbReference type="GO" id="GO:0005829">
    <property type="term" value="C:cytosol"/>
    <property type="evidence" value="ECO:0007669"/>
    <property type="project" value="TreeGrafter"/>
</dbReference>
<protein>
    <submittedName>
        <fullName evidence="3">ADP-ribose pyrophosphatase</fullName>
    </submittedName>
</protein>
<feature type="domain" description="Nudix hydrolase" evidence="2">
    <location>
        <begin position="75"/>
        <end position="215"/>
    </location>
</feature>